<dbReference type="PANTHER" id="PTHR11070:SF48">
    <property type="entry name" value="ATP-DEPENDENT HELICASE_NUCLEASE SUBUNIT A"/>
    <property type="match status" value="1"/>
</dbReference>
<keyword evidence="6 13" id="KW-0269">Exonuclease</keyword>
<evidence type="ECO:0000256" key="13">
    <source>
        <dbReference type="HAMAP-Rule" id="MF_01451"/>
    </source>
</evidence>
<evidence type="ECO:0000256" key="12">
    <source>
        <dbReference type="ARBA" id="ARBA00048988"/>
    </source>
</evidence>
<keyword evidence="1 13" id="KW-0540">Nuclease</keyword>
<evidence type="ECO:0000256" key="6">
    <source>
        <dbReference type="ARBA" id="ARBA00022839"/>
    </source>
</evidence>
<dbReference type="PANTHER" id="PTHR11070">
    <property type="entry name" value="UVRD / RECB / PCRA DNA HELICASE FAMILY MEMBER"/>
    <property type="match status" value="1"/>
</dbReference>
<keyword evidence="2 13" id="KW-0547">Nucleotide-binding</keyword>
<dbReference type="Pfam" id="PF13361">
    <property type="entry name" value="UvrD_C"/>
    <property type="match status" value="1"/>
</dbReference>
<dbReference type="HAMAP" id="MF_01451">
    <property type="entry name" value="AddA"/>
    <property type="match status" value="1"/>
</dbReference>
<name>A0A840ULZ5_9FIRM</name>
<proteinExistence type="inferred from homology"/>
<dbReference type="InterPro" id="IPR014017">
    <property type="entry name" value="DNA_helicase_UvrD-like_C"/>
</dbReference>
<comment type="catalytic activity">
    <reaction evidence="11 13">
        <text>Couples ATP hydrolysis with the unwinding of duplex DNA by translocating in the 3'-5' direction.</text>
        <dbReference type="EC" id="5.6.2.4"/>
    </reaction>
</comment>
<comment type="cofactor">
    <cofactor evidence="13">
        <name>Mg(2+)</name>
        <dbReference type="ChEBI" id="CHEBI:18420"/>
    </cofactor>
</comment>
<dbReference type="InterPro" id="IPR014152">
    <property type="entry name" value="AddA"/>
</dbReference>
<dbReference type="CDD" id="cd17932">
    <property type="entry name" value="DEXQc_UvrD"/>
    <property type="match status" value="2"/>
</dbReference>
<comment type="catalytic activity">
    <reaction evidence="12 13">
        <text>ATP + H2O = ADP + phosphate + H(+)</text>
        <dbReference type="Rhea" id="RHEA:13065"/>
        <dbReference type="ChEBI" id="CHEBI:15377"/>
        <dbReference type="ChEBI" id="CHEBI:15378"/>
        <dbReference type="ChEBI" id="CHEBI:30616"/>
        <dbReference type="ChEBI" id="CHEBI:43474"/>
        <dbReference type="ChEBI" id="CHEBI:456216"/>
        <dbReference type="EC" id="5.6.2.4"/>
    </reaction>
</comment>
<dbReference type="PROSITE" id="PS51217">
    <property type="entry name" value="UVRD_HELICASE_CTER"/>
    <property type="match status" value="1"/>
</dbReference>
<keyword evidence="3 13" id="KW-0227">DNA damage</keyword>
<evidence type="ECO:0000256" key="8">
    <source>
        <dbReference type="ARBA" id="ARBA00023125"/>
    </source>
</evidence>
<dbReference type="InterPro" id="IPR011335">
    <property type="entry name" value="Restrct_endonuc-II-like"/>
</dbReference>
<dbReference type="EC" id="3.1.-.-" evidence="13"/>
<comment type="caution">
    <text evidence="17">The sequence shown here is derived from an EMBL/GenBank/DDBJ whole genome shotgun (WGS) entry which is preliminary data.</text>
</comment>
<dbReference type="GO" id="GO:0005524">
    <property type="term" value="F:ATP binding"/>
    <property type="evidence" value="ECO:0007669"/>
    <property type="project" value="UniProtKB-UniRule"/>
</dbReference>
<evidence type="ECO:0000256" key="11">
    <source>
        <dbReference type="ARBA" id="ARBA00034617"/>
    </source>
</evidence>
<keyword evidence="9 13" id="KW-0234">DNA repair</keyword>
<keyword evidence="8 13" id="KW-0238">DNA-binding</keyword>
<dbReference type="EMBL" id="JACHFH010000003">
    <property type="protein sequence ID" value="MBB5335272.1"/>
    <property type="molecule type" value="Genomic_DNA"/>
</dbReference>
<evidence type="ECO:0000256" key="7">
    <source>
        <dbReference type="ARBA" id="ARBA00022840"/>
    </source>
</evidence>
<dbReference type="InterPro" id="IPR000212">
    <property type="entry name" value="DNA_helicase_UvrD/REP"/>
</dbReference>
<dbReference type="InterPro" id="IPR014016">
    <property type="entry name" value="UvrD-like_ATP-bd"/>
</dbReference>
<evidence type="ECO:0000259" key="15">
    <source>
        <dbReference type="PROSITE" id="PS51198"/>
    </source>
</evidence>
<gene>
    <name evidence="13" type="primary">addA</name>
    <name evidence="17" type="ORF">HNR32_000392</name>
</gene>
<feature type="binding site" evidence="14">
    <location>
        <begin position="22"/>
        <end position="29"/>
    </location>
    <ligand>
        <name>ATP</name>
        <dbReference type="ChEBI" id="CHEBI:30616"/>
    </ligand>
</feature>
<dbReference type="Pfam" id="PF12705">
    <property type="entry name" value="PDDEXK_1"/>
    <property type="match status" value="1"/>
</dbReference>
<dbReference type="SUPFAM" id="SSF52980">
    <property type="entry name" value="Restriction endonuclease-like"/>
    <property type="match status" value="1"/>
</dbReference>
<feature type="domain" description="UvrD-like helicase C-terminal" evidence="16">
    <location>
        <begin position="498"/>
        <end position="796"/>
    </location>
</feature>
<dbReference type="InterPro" id="IPR011604">
    <property type="entry name" value="PDDEXK-like_dom_sf"/>
</dbReference>
<dbReference type="InterPro" id="IPR038726">
    <property type="entry name" value="PDDEXK_AddAB-type"/>
</dbReference>
<evidence type="ECO:0000313" key="18">
    <source>
        <dbReference type="Proteomes" id="UP000559117"/>
    </source>
</evidence>
<dbReference type="Gene3D" id="3.90.320.10">
    <property type="match status" value="1"/>
</dbReference>
<comment type="similarity">
    <text evidence="13">Belongs to the helicase family. AddA subfamily.</text>
</comment>
<dbReference type="AlphaFoldDB" id="A0A840ULZ5"/>
<accession>A0A840ULZ5</accession>
<keyword evidence="5 13" id="KW-0347">Helicase</keyword>
<keyword evidence="10 13" id="KW-0413">Isomerase</keyword>
<dbReference type="Pfam" id="PF00580">
    <property type="entry name" value="UvrD-helicase"/>
    <property type="match status" value="1"/>
</dbReference>
<feature type="domain" description="UvrD-like helicase ATP-binding" evidence="15">
    <location>
        <begin position="1"/>
        <end position="471"/>
    </location>
</feature>
<dbReference type="PROSITE" id="PS51198">
    <property type="entry name" value="UVRD_HELICASE_ATP_BIND"/>
    <property type="match status" value="1"/>
</dbReference>
<dbReference type="RefSeq" id="WP_183859116.1">
    <property type="nucleotide sequence ID" value="NZ_JACHFH010000003.1"/>
</dbReference>
<protein>
    <recommendedName>
        <fullName evidence="13">ATP-dependent helicase/nuclease subunit A</fullName>
        <ecNumber evidence="13">3.1.-.-</ecNumber>
        <ecNumber evidence="13">5.6.2.4</ecNumber>
    </recommendedName>
    <alternativeName>
        <fullName evidence="13">ATP-dependent helicase/nuclease AddA</fullName>
    </alternativeName>
    <alternativeName>
        <fullName evidence="13">DNA 3'-5' helicase AddA</fullName>
    </alternativeName>
</protein>
<evidence type="ECO:0000259" key="16">
    <source>
        <dbReference type="PROSITE" id="PS51217"/>
    </source>
</evidence>
<evidence type="ECO:0000256" key="4">
    <source>
        <dbReference type="ARBA" id="ARBA00022801"/>
    </source>
</evidence>
<keyword evidence="4 13" id="KW-0378">Hydrolase</keyword>
<dbReference type="Proteomes" id="UP000559117">
    <property type="component" value="Unassembled WGS sequence"/>
</dbReference>
<comment type="subunit">
    <text evidence="13">Heterodimer of AddA and AddB/RexB.</text>
</comment>
<dbReference type="SUPFAM" id="SSF52540">
    <property type="entry name" value="P-loop containing nucleoside triphosphate hydrolases"/>
    <property type="match status" value="1"/>
</dbReference>
<evidence type="ECO:0000256" key="9">
    <source>
        <dbReference type="ARBA" id="ARBA00023204"/>
    </source>
</evidence>
<reference evidence="17 18" key="1">
    <citation type="submission" date="2020-08" db="EMBL/GenBank/DDBJ databases">
        <title>Genomic Encyclopedia of Type Strains, Phase IV (KMG-IV): sequencing the most valuable type-strain genomes for metagenomic binning, comparative biology and taxonomic classification.</title>
        <authorList>
            <person name="Goeker M."/>
        </authorList>
    </citation>
    <scope>NUCLEOTIDE SEQUENCE [LARGE SCALE GENOMIC DNA]</scope>
    <source>
        <strain evidence="17 18">DSM 24661</strain>
    </source>
</reference>
<dbReference type="GO" id="GO:0003690">
    <property type="term" value="F:double-stranded DNA binding"/>
    <property type="evidence" value="ECO:0007669"/>
    <property type="project" value="UniProtKB-UniRule"/>
</dbReference>
<dbReference type="GO" id="GO:0005829">
    <property type="term" value="C:cytosol"/>
    <property type="evidence" value="ECO:0007669"/>
    <property type="project" value="TreeGrafter"/>
</dbReference>
<evidence type="ECO:0000256" key="14">
    <source>
        <dbReference type="PROSITE-ProRule" id="PRU00560"/>
    </source>
</evidence>
<dbReference type="GO" id="GO:0008408">
    <property type="term" value="F:3'-5' exonuclease activity"/>
    <property type="evidence" value="ECO:0007669"/>
    <property type="project" value="UniProtKB-UniRule"/>
</dbReference>
<evidence type="ECO:0000256" key="10">
    <source>
        <dbReference type="ARBA" id="ARBA00023235"/>
    </source>
</evidence>
<dbReference type="GO" id="GO:0043138">
    <property type="term" value="F:3'-5' DNA helicase activity"/>
    <property type="evidence" value="ECO:0007669"/>
    <property type="project" value="UniProtKB-UniRule"/>
</dbReference>
<dbReference type="Gene3D" id="3.40.50.300">
    <property type="entry name" value="P-loop containing nucleotide triphosphate hydrolases"/>
    <property type="match status" value="4"/>
</dbReference>
<sequence>MPWSKEQQEAIEVRNKDILVAAAAGSGKTAVLVERIIQLVLKDNIDINKILVVTFTNAAATEMRQRIARQLEAQLTLAAEQNDIKKVKKLERQLILLNAAAISTMHSFCQGIVRQYFNEINVDPKFRLASQQEVDLLKYDVLEVLIQNKYEEENNALFLQFVDSYGNEKGDGNVYEIILNLYEYAVSQPFPEKWLKSIAGAFDIKPEQEIETTLWAKIVQQQLQQGLDECLSINRNMAEKISRCGYEVNTIESDYERLTDLASVFLEKWTIIYDTINILKFERIKLDKDMPEELKDWIKNERQKIKEIIGSLQESFFQMPPEKLLADLAAQKEMAELMGNITLEFMEMFNIAKHEKNIADFNDLEHFALQILADKESTAENLIPTSSAVKIQKKYQQVMVDEYQDTNGVQEAIISLAAGNNHNKFLVGDVKQSIYRFRLAEPELFLSKYRQYPQEKQYHQRIDLAKNFRSRKNILQAVNFIFAQLMTAKAAEIDYGEKEALDYGFDYPENENSLDGPVELLIVDKDGELDNDEDENTESALSGFAAESEAIAKRIKELINSKTKVYDKNSNTYRTITYKDIVVLMRSVSGKADIMLETLRNNDIPSYAAVSNGYFAETEIRVMLALLKILDNPRQDIPLAAVLYSPIVDIKTQELAQIRLCMPAGDLFDALLKTCEAAANIKESLKNKIADFLQKLTKWRSLARQKSVPELIWQLYDDTGYYDYCGGMPGGLLRQANLRMLYDRAATYEETDYRGLFRFLQFIERMQKKGNDLSVARTLGENEDVVRIMTIHKSKGLEFPVVIIADLGKRMNMADSRQDLLIHKKYGIGPYVYDTKYNVRYPTLARQAVAQQIINESKAEELRVLYVAMTRAREKLILTGSVKNIKNKAAGWCQNTAEAFTLPEYKVLKAATYLDWICMALARHKDAGVLYEINKDMPENVVKLPYADSIWQINLQQTLETIMTQEKQVAADIFTAVESMTALASTDNKEWVRQQLEWRYPWAYNTEIPSKLSVTEIKRRFETAENVVNIFKENDYVRPRFLQDKMQLSGAEYGTIVHSVMQHLELDGNFSDAGIKAQLDKMAQNQIIMPEQVSLINRRAIRNFIYSPLGKRVLASNNVRREMQFSRMLEADKYYDVEAGSKIFIQGVVDLLFSETDKLILVDYKTDNCTSQQAREKYKVQINLYSEAVAAILQQEVTERYLYLFHSGDIVQI</sequence>
<dbReference type="GO" id="GO:0000724">
    <property type="term" value="P:double-strand break repair via homologous recombination"/>
    <property type="evidence" value="ECO:0007669"/>
    <property type="project" value="UniProtKB-UniRule"/>
</dbReference>
<organism evidence="17 18">
    <name type="scientific">Pectinatus brassicae</name>
    <dbReference type="NCBI Taxonomy" id="862415"/>
    <lineage>
        <taxon>Bacteria</taxon>
        <taxon>Bacillati</taxon>
        <taxon>Bacillota</taxon>
        <taxon>Negativicutes</taxon>
        <taxon>Selenomonadales</taxon>
        <taxon>Selenomonadaceae</taxon>
        <taxon>Pectinatus</taxon>
    </lineage>
</organism>
<keyword evidence="18" id="KW-1185">Reference proteome</keyword>
<evidence type="ECO:0000256" key="2">
    <source>
        <dbReference type="ARBA" id="ARBA00022741"/>
    </source>
</evidence>
<evidence type="ECO:0000313" key="17">
    <source>
        <dbReference type="EMBL" id="MBB5335272.1"/>
    </source>
</evidence>
<dbReference type="EC" id="5.6.2.4" evidence="13"/>
<evidence type="ECO:0000256" key="5">
    <source>
        <dbReference type="ARBA" id="ARBA00022806"/>
    </source>
</evidence>
<dbReference type="NCBIfam" id="TIGR02785">
    <property type="entry name" value="addA_Gpos"/>
    <property type="match status" value="1"/>
</dbReference>
<dbReference type="InterPro" id="IPR027417">
    <property type="entry name" value="P-loop_NTPase"/>
</dbReference>
<dbReference type="GO" id="GO:0033202">
    <property type="term" value="C:DNA helicase complex"/>
    <property type="evidence" value="ECO:0007669"/>
    <property type="project" value="TreeGrafter"/>
</dbReference>
<comment type="function">
    <text evidence="13">The heterodimer acts as both an ATP-dependent DNA helicase and an ATP-dependent, dual-direction single-stranded exonuclease. Recognizes the chi site generating a DNA molecule suitable for the initiation of homologous recombination. The AddA nuclease domain is required for chi fragment generation; this subunit has the helicase and 3' -&gt; 5' nuclease activities.</text>
</comment>
<evidence type="ECO:0000256" key="1">
    <source>
        <dbReference type="ARBA" id="ARBA00022722"/>
    </source>
</evidence>
<keyword evidence="7 13" id="KW-0067">ATP-binding</keyword>
<evidence type="ECO:0000256" key="3">
    <source>
        <dbReference type="ARBA" id="ARBA00022763"/>
    </source>
</evidence>